<dbReference type="Pfam" id="PF07522">
    <property type="entry name" value="DRMBL"/>
    <property type="match status" value="1"/>
</dbReference>
<dbReference type="AlphaFoldDB" id="A0A8J4AUY8"/>
<dbReference type="GO" id="GO:0035312">
    <property type="term" value="F:5'-3' DNA exonuclease activity"/>
    <property type="evidence" value="ECO:0007669"/>
    <property type="project" value="TreeGrafter"/>
</dbReference>
<keyword evidence="5" id="KW-0539">Nucleus</keyword>
<dbReference type="InterPro" id="IPR036866">
    <property type="entry name" value="RibonucZ/Hydroxyglut_hydro"/>
</dbReference>
<keyword evidence="9" id="KW-1185">Reference proteome</keyword>
<evidence type="ECO:0000256" key="1">
    <source>
        <dbReference type="ARBA" id="ARBA00004123"/>
    </source>
</evidence>
<evidence type="ECO:0000259" key="7">
    <source>
        <dbReference type="Pfam" id="PF07522"/>
    </source>
</evidence>
<evidence type="ECO:0000313" key="9">
    <source>
        <dbReference type="Proteomes" id="UP000747399"/>
    </source>
</evidence>
<evidence type="ECO:0000313" key="8">
    <source>
        <dbReference type="EMBL" id="GIL47389.1"/>
    </source>
</evidence>
<comment type="similarity">
    <text evidence="2">Belongs to the DNA repair metallo-beta-lactamase (DRMBL) family.</text>
</comment>
<dbReference type="InterPro" id="IPR011084">
    <property type="entry name" value="DRMBL"/>
</dbReference>
<dbReference type="GO" id="GO:0036297">
    <property type="term" value="P:interstrand cross-link repair"/>
    <property type="evidence" value="ECO:0007669"/>
    <property type="project" value="TreeGrafter"/>
</dbReference>
<reference evidence="8" key="1">
    <citation type="journal article" date="2021" name="Proc. Natl. Acad. Sci. U.S.A.">
        <title>Three genomes in the algal genus Volvox reveal the fate of a haploid sex-determining region after a transition to homothallism.</title>
        <authorList>
            <person name="Yamamoto K."/>
            <person name="Hamaji T."/>
            <person name="Kawai-Toyooka H."/>
            <person name="Matsuzaki R."/>
            <person name="Takahashi F."/>
            <person name="Nishimura Y."/>
            <person name="Kawachi M."/>
            <person name="Noguchi H."/>
            <person name="Minakuchi Y."/>
            <person name="Umen J.G."/>
            <person name="Toyoda A."/>
            <person name="Nozaki H."/>
        </authorList>
    </citation>
    <scope>NUCLEOTIDE SEQUENCE</scope>
    <source>
        <strain evidence="8">NIES-3780</strain>
    </source>
</reference>
<dbReference type="Gene3D" id="3.40.50.12650">
    <property type="match status" value="1"/>
</dbReference>
<evidence type="ECO:0000256" key="5">
    <source>
        <dbReference type="ARBA" id="ARBA00023242"/>
    </source>
</evidence>
<dbReference type="Gene3D" id="3.60.15.10">
    <property type="entry name" value="Ribonuclease Z/Hydroxyacylglutathione hydrolase-like"/>
    <property type="match status" value="1"/>
</dbReference>
<evidence type="ECO:0000256" key="6">
    <source>
        <dbReference type="SAM" id="MobiDB-lite"/>
    </source>
</evidence>
<dbReference type="CDD" id="cd16273">
    <property type="entry name" value="SNM1A-1C-like_MBL-fold"/>
    <property type="match status" value="1"/>
</dbReference>
<feature type="region of interest" description="Disordered" evidence="6">
    <location>
        <begin position="502"/>
        <end position="547"/>
    </location>
</feature>
<feature type="compositionally biased region" description="Polar residues" evidence="6">
    <location>
        <begin position="116"/>
        <end position="126"/>
    </location>
</feature>
<name>A0A8J4AUY8_9CHLO</name>
<feature type="region of interest" description="Disordered" evidence="6">
    <location>
        <begin position="591"/>
        <end position="636"/>
    </location>
</feature>
<dbReference type="Proteomes" id="UP000747399">
    <property type="component" value="Unassembled WGS sequence"/>
</dbReference>
<feature type="compositionally biased region" description="Low complexity" evidence="6">
    <location>
        <begin position="146"/>
        <end position="159"/>
    </location>
</feature>
<feature type="compositionally biased region" description="Polar residues" evidence="6">
    <location>
        <begin position="593"/>
        <end position="604"/>
    </location>
</feature>
<protein>
    <recommendedName>
        <fullName evidence="7">DNA repair metallo-beta-lactamase domain-containing protein</fullName>
    </recommendedName>
</protein>
<feature type="compositionally biased region" description="Low complexity" evidence="6">
    <location>
        <begin position="509"/>
        <end position="526"/>
    </location>
</feature>
<feature type="domain" description="DNA repair metallo-beta-lactamase" evidence="7">
    <location>
        <begin position="309"/>
        <end position="408"/>
    </location>
</feature>
<keyword evidence="4" id="KW-0234">DNA repair</keyword>
<dbReference type="GO" id="GO:0006303">
    <property type="term" value="P:double-strand break repair via nonhomologous end joining"/>
    <property type="evidence" value="ECO:0007669"/>
    <property type="project" value="TreeGrafter"/>
</dbReference>
<dbReference type="FunFam" id="3.60.15.10:FF:000144">
    <property type="entry name" value="Predicted protein"/>
    <property type="match status" value="1"/>
</dbReference>
<evidence type="ECO:0000256" key="2">
    <source>
        <dbReference type="ARBA" id="ARBA00010304"/>
    </source>
</evidence>
<dbReference type="SUPFAM" id="SSF56281">
    <property type="entry name" value="Metallo-hydrolase/oxidoreductase"/>
    <property type="match status" value="1"/>
</dbReference>
<comment type="caution">
    <text evidence="8">The sequence shown here is derived from an EMBL/GenBank/DDBJ whole genome shotgun (WGS) entry which is preliminary data.</text>
</comment>
<comment type="subcellular location">
    <subcellularLocation>
        <location evidence="1">Nucleus</location>
    </subcellularLocation>
</comment>
<keyword evidence="3" id="KW-0227">DNA damage</keyword>
<feature type="compositionally biased region" description="Polar residues" evidence="6">
    <location>
        <begin position="619"/>
        <end position="628"/>
    </location>
</feature>
<evidence type="ECO:0000256" key="4">
    <source>
        <dbReference type="ARBA" id="ARBA00023204"/>
    </source>
</evidence>
<sequence length="763" mass="81381">MASQVERIKWVPGTDFLVDGFAFKNTRCSHYFLTHFHSDHTVGLNKSFNGGVIYCSHITARLLVHDMGIRPQLVKPLALGTAVIVEGVRVTPLDANHCPGSVMFLFEVPSSRVNKSQPLATTTSPATRVGTPGFPANHPTVDSPPARAAGATVTSVASTDETQDVGADGAGDGSALSAVCAGGDVHDASECGGRAAAATHNILHTGDCRWQRWMRNQPGLDGVRVDTVILDTTYAAPKHVLPPQEDAVNMMVQVMRSALAEEPQTVFVVAAYHIGKERAFLGAAQQLCARVWCSPAKRAVLRLLDLPSELMELLVDSPREATVHVTGWGLRPSDLQAHLERHPGVWKRAIGIRPTGWTLRRSGGISVWREGNVAVFGVPYSEHSSWTDLCDLVSQLRPREIIPTVNASTPAQRRALVDRFAHLMDLSADRSRLDVYLVRGVCVDGHGDAATDAQGQAVCGLNGDDGSRAAAADTTAAAAPRVIDLDTVNLAEQECILAELKHRHRASKQRQQQQHGMSGQKQQPQQRRGKRKSPYSEDDAGRKLGYVFGKGPRLSELRQPVAERPAGTVVTALRSHVSLRPGASLAVKGASGFNLSPGQVQSGAAVSRSERHRSPCRIFSSTPSSNAVGQRGESDWRRHGGGCGDVFIDVIDLSLEEEDDGGDERRAIAIELNGVTGGMPLWEQLGLGGRIVAQSPAGGQAAGSEALTAAMGSTSRLSARQNTGAPPLVPALQSGIRRFFAPVDCASRGVLRSGEGALCVQEA</sequence>
<dbReference type="PANTHER" id="PTHR23240:SF35">
    <property type="entry name" value="DNA REPAIR METALLO-BETA-LACTAMASE FAMILY PROTEIN-RELATED"/>
    <property type="match status" value="1"/>
</dbReference>
<dbReference type="GO" id="GO:0003684">
    <property type="term" value="F:damaged DNA binding"/>
    <property type="evidence" value="ECO:0007669"/>
    <property type="project" value="TreeGrafter"/>
</dbReference>
<dbReference type="GO" id="GO:0005634">
    <property type="term" value="C:nucleus"/>
    <property type="evidence" value="ECO:0007669"/>
    <property type="project" value="UniProtKB-SubCell"/>
</dbReference>
<dbReference type="PANTHER" id="PTHR23240">
    <property type="entry name" value="DNA CROSS-LINK REPAIR PROTEIN PSO2/SNM1-RELATED"/>
    <property type="match status" value="1"/>
</dbReference>
<proteinExistence type="inferred from homology"/>
<feature type="region of interest" description="Disordered" evidence="6">
    <location>
        <begin position="116"/>
        <end position="170"/>
    </location>
</feature>
<accession>A0A8J4AUY8</accession>
<gene>
    <name evidence="8" type="ORF">Vafri_4210</name>
</gene>
<dbReference type="EMBL" id="BNCO01000004">
    <property type="protein sequence ID" value="GIL47389.1"/>
    <property type="molecule type" value="Genomic_DNA"/>
</dbReference>
<evidence type="ECO:0000256" key="3">
    <source>
        <dbReference type="ARBA" id="ARBA00022763"/>
    </source>
</evidence>
<organism evidence="8 9">
    <name type="scientific">Volvox africanus</name>
    <dbReference type="NCBI Taxonomy" id="51714"/>
    <lineage>
        <taxon>Eukaryota</taxon>
        <taxon>Viridiplantae</taxon>
        <taxon>Chlorophyta</taxon>
        <taxon>core chlorophytes</taxon>
        <taxon>Chlorophyceae</taxon>
        <taxon>CS clade</taxon>
        <taxon>Chlamydomonadales</taxon>
        <taxon>Volvocaceae</taxon>
        <taxon>Volvox</taxon>
    </lineage>
</organism>